<dbReference type="Proteomes" id="UP001161017">
    <property type="component" value="Unassembled WGS sequence"/>
</dbReference>
<sequence>MPYSDDTLDFGIFGVCRQIYQEVFPLFWRTNKFCFESETLAAFLLNLSQAQIDTLRHVAILHCVNCGPAGSNDWDSLYLDTLEQWTLRQDNICPPASLSSLEIHLQLYKNSYLTPTTTRFELKVLQVVLIAFPGALGKLCPQDVDQTSLTISYHRSSTTRLGFGDEQLTKDEISKLTTTFRDHMSCPTRSGDTLNTDAMASEILRSEKTVDRLGQDAADLSEKAAVRKQKAEEYNIEIQKLTESKATLRRRLSIEIKDEADWQNGGGRRHIEQ</sequence>
<protein>
    <submittedName>
        <fullName evidence="1">Uncharacterized protein</fullName>
    </submittedName>
</protein>
<dbReference type="AlphaFoldDB" id="A0AA43U0Y7"/>
<keyword evidence="2" id="KW-1185">Reference proteome</keyword>
<name>A0AA43U0Y7_9LECA</name>
<comment type="caution">
    <text evidence="1">The sequence shown here is derived from an EMBL/GenBank/DDBJ whole genome shotgun (WGS) entry which is preliminary data.</text>
</comment>
<proteinExistence type="predicted"/>
<gene>
    <name evidence="1" type="ORF">OHK93_003078</name>
</gene>
<organism evidence="1 2">
    <name type="scientific">Ramalina farinacea</name>
    <dbReference type="NCBI Taxonomy" id="258253"/>
    <lineage>
        <taxon>Eukaryota</taxon>
        <taxon>Fungi</taxon>
        <taxon>Dikarya</taxon>
        <taxon>Ascomycota</taxon>
        <taxon>Pezizomycotina</taxon>
        <taxon>Lecanoromycetes</taxon>
        <taxon>OSLEUM clade</taxon>
        <taxon>Lecanoromycetidae</taxon>
        <taxon>Lecanorales</taxon>
        <taxon>Lecanorineae</taxon>
        <taxon>Ramalinaceae</taxon>
        <taxon>Ramalina</taxon>
    </lineage>
</organism>
<evidence type="ECO:0000313" key="1">
    <source>
        <dbReference type="EMBL" id="MDI1491867.1"/>
    </source>
</evidence>
<reference evidence="1" key="1">
    <citation type="journal article" date="2023" name="Genome Biol. Evol.">
        <title>First Whole Genome Sequence and Flow Cytometry Genome Size Data for the Lichen-Forming Fungus Ramalina farinacea (Ascomycota).</title>
        <authorList>
            <person name="Llewellyn T."/>
            <person name="Mian S."/>
            <person name="Hill R."/>
            <person name="Leitch I.J."/>
            <person name="Gaya E."/>
        </authorList>
    </citation>
    <scope>NUCLEOTIDE SEQUENCE</scope>
    <source>
        <strain evidence="1">LIQ254RAFAR</strain>
    </source>
</reference>
<dbReference type="EMBL" id="JAPUFD010000016">
    <property type="protein sequence ID" value="MDI1491867.1"/>
    <property type="molecule type" value="Genomic_DNA"/>
</dbReference>
<evidence type="ECO:0000313" key="2">
    <source>
        <dbReference type="Proteomes" id="UP001161017"/>
    </source>
</evidence>
<accession>A0AA43U0Y7</accession>